<gene>
    <name evidence="6" type="ORF">GCM10022414_03410</name>
</gene>
<comment type="caution">
    <text evidence="6">The sequence shown here is derived from an EMBL/GenBank/DDBJ whole genome shotgun (WGS) entry which is preliminary data.</text>
</comment>
<dbReference type="CDD" id="cd05466">
    <property type="entry name" value="PBP2_LTTR_substrate"/>
    <property type="match status" value="1"/>
</dbReference>
<feature type="domain" description="HTH lysR-type" evidence="5">
    <location>
        <begin position="9"/>
        <end position="66"/>
    </location>
</feature>
<keyword evidence="7" id="KW-1185">Reference proteome</keyword>
<sequence>MEYKYNQGMDTESLKAFLAVAEQQSFSLAAEQLHITQPAVSKRIAALERQLDCKLFDRIGRNIHLTESGRALMPQSRRILQDIKEAVRSIHDLRGDVSGRLTMGISHHIGLHRLPPVLRAFSQRYPEVKLDIDFMDSELAHQRILHGEMDLAVITLSPTDEQQLQSIPIWEDPLAVTVAKDHPLAKHHTVSAKMLSQHIALPPGLNTYTGQIIKDLFDQQGLSMNIGMSTNYLETIKVMVSIGLGWSILPLTLLDDSVTALQWQGQALSRTLGCVHHRSRSLSNAAEAFIELLLAARTEPY</sequence>
<dbReference type="PRINTS" id="PR00039">
    <property type="entry name" value="HTHLYSR"/>
</dbReference>
<dbReference type="PROSITE" id="PS50931">
    <property type="entry name" value="HTH_LYSR"/>
    <property type="match status" value="1"/>
</dbReference>
<dbReference type="InterPro" id="IPR036390">
    <property type="entry name" value="WH_DNA-bd_sf"/>
</dbReference>
<keyword evidence="2" id="KW-0805">Transcription regulation</keyword>
<evidence type="ECO:0000256" key="1">
    <source>
        <dbReference type="ARBA" id="ARBA00009437"/>
    </source>
</evidence>
<keyword evidence="3" id="KW-0238">DNA-binding</keyword>
<dbReference type="Proteomes" id="UP001500392">
    <property type="component" value="Unassembled WGS sequence"/>
</dbReference>
<keyword evidence="4" id="KW-0804">Transcription</keyword>
<evidence type="ECO:0000313" key="7">
    <source>
        <dbReference type="Proteomes" id="UP001500392"/>
    </source>
</evidence>
<dbReference type="Gene3D" id="3.40.190.290">
    <property type="match status" value="1"/>
</dbReference>
<evidence type="ECO:0000259" key="5">
    <source>
        <dbReference type="PROSITE" id="PS50931"/>
    </source>
</evidence>
<dbReference type="SUPFAM" id="SSF53850">
    <property type="entry name" value="Periplasmic binding protein-like II"/>
    <property type="match status" value="1"/>
</dbReference>
<dbReference type="InterPro" id="IPR005119">
    <property type="entry name" value="LysR_subst-bd"/>
</dbReference>
<dbReference type="Pfam" id="PF00126">
    <property type="entry name" value="HTH_1"/>
    <property type="match status" value="1"/>
</dbReference>
<accession>A0ABP7W972</accession>
<organism evidence="6 7">
    <name type="scientific">Zhongshania borealis</name>
    <dbReference type="NCBI Taxonomy" id="889488"/>
    <lineage>
        <taxon>Bacteria</taxon>
        <taxon>Pseudomonadati</taxon>
        <taxon>Pseudomonadota</taxon>
        <taxon>Gammaproteobacteria</taxon>
        <taxon>Cellvibrionales</taxon>
        <taxon>Spongiibacteraceae</taxon>
        <taxon>Zhongshania</taxon>
    </lineage>
</organism>
<evidence type="ECO:0000256" key="2">
    <source>
        <dbReference type="ARBA" id="ARBA00023015"/>
    </source>
</evidence>
<dbReference type="InterPro" id="IPR036388">
    <property type="entry name" value="WH-like_DNA-bd_sf"/>
</dbReference>
<dbReference type="Gene3D" id="1.10.10.10">
    <property type="entry name" value="Winged helix-like DNA-binding domain superfamily/Winged helix DNA-binding domain"/>
    <property type="match status" value="1"/>
</dbReference>
<comment type="similarity">
    <text evidence="1">Belongs to the LysR transcriptional regulatory family.</text>
</comment>
<dbReference type="PANTHER" id="PTHR30126">
    <property type="entry name" value="HTH-TYPE TRANSCRIPTIONAL REGULATOR"/>
    <property type="match status" value="1"/>
</dbReference>
<dbReference type="SUPFAM" id="SSF46785">
    <property type="entry name" value="Winged helix' DNA-binding domain"/>
    <property type="match status" value="1"/>
</dbReference>
<name>A0ABP7W972_9GAMM</name>
<dbReference type="EMBL" id="BAABDM010000001">
    <property type="protein sequence ID" value="GAA4084021.1"/>
    <property type="molecule type" value="Genomic_DNA"/>
</dbReference>
<evidence type="ECO:0000256" key="4">
    <source>
        <dbReference type="ARBA" id="ARBA00023163"/>
    </source>
</evidence>
<evidence type="ECO:0000256" key="3">
    <source>
        <dbReference type="ARBA" id="ARBA00023125"/>
    </source>
</evidence>
<proteinExistence type="inferred from homology"/>
<dbReference type="InterPro" id="IPR000847">
    <property type="entry name" value="LysR_HTH_N"/>
</dbReference>
<reference evidence="7" key="1">
    <citation type="journal article" date="2019" name="Int. J. Syst. Evol. Microbiol.">
        <title>The Global Catalogue of Microorganisms (GCM) 10K type strain sequencing project: providing services to taxonomists for standard genome sequencing and annotation.</title>
        <authorList>
            <consortium name="The Broad Institute Genomics Platform"/>
            <consortium name="The Broad Institute Genome Sequencing Center for Infectious Disease"/>
            <person name="Wu L."/>
            <person name="Ma J."/>
        </authorList>
    </citation>
    <scope>NUCLEOTIDE SEQUENCE [LARGE SCALE GENOMIC DNA]</scope>
    <source>
        <strain evidence="7">JCM 17304</strain>
    </source>
</reference>
<protein>
    <submittedName>
        <fullName evidence="6">LysR family transcriptional regulator</fullName>
    </submittedName>
</protein>
<evidence type="ECO:0000313" key="6">
    <source>
        <dbReference type="EMBL" id="GAA4084021.1"/>
    </source>
</evidence>
<dbReference type="Pfam" id="PF03466">
    <property type="entry name" value="LysR_substrate"/>
    <property type="match status" value="1"/>
</dbReference>
<dbReference type="PANTHER" id="PTHR30126:SF81">
    <property type="entry name" value="HTH-TYPE TRANSCRIPTIONAL REGULATOR ILVY"/>
    <property type="match status" value="1"/>
</dbReference>